<gene>
    <name evidence="2" type="ORF">CDAR_11181</name>
</gene>
<accession>A0AAV4V9N6</accession>
<dbReference type="AlphaFoldDB" id="A0AAV4V9N6"/>
<feature type="compositionally biased region" description="Basic and acidic residues" evidence="1">
    <location>
        <begin position="35"/>
        <end position="45"/>
    </location>
</feature>
<organism evidence="2 3">
    <name type="scientific">Caerostris darwini</name>
    <dbReference type="NCBI Taxonomy" id="1538125"/>
    <lineage>
        <taxon>Eukaryota</taxon>
        <taxon>Metazoa</taxon>
        <taxon>Ecdysozoa</taxon>
        <taxon>Arthropoda</taxon>
        <taxon>Chelicerata</taxon>
        <taxon>Arachnida</taxon>
        <taxon>Araneae</taxon>
        <taxon>Araneomorphae</taxon>
        <taxon>Entelegynae</taxon>
        <taxon>Araneoidea</taxon>
        <taxon>Araneidae</taxon>
        <taxon>Caerostris</taxon>
    </lineage>
</organism>
<evidence type="ECO:0000256" key="1">
    <source>
        <dbReference type="SAM" id="MobiDB-lite"/>
    </source>
</evidence>
<evidence type="ECO:0000313" key="3">
    <source>
        <dbReference type="Proteomes" id="UP001054837"/>
    </source>
</evidence>
<proteinExistence type="predicted"/>
<dbReference type="EMBL" id="BPLQ01012586">
    <property type="protein sequence ID" value="GIY66393.1"/>
    <property type="molecule type" value="Genomic_DNA"/>
</dbReference>
<name>A0AAV4V9N6_9ARAC</name>
<reference evidence="2 3" key="1">
    <citation type="submission" date="2021-06" db="EMBL/GenBank/DDBJ databases">
        <title>Caerostris darwini draft genome.</title>
        <authorList>
            <person name="Kono N."/>
            <person name="Arakawa K."/>
        </authorList>
    </citation>
    <scope>NUCLEOTIDE SEQUENCE [LARGE SCALE GENOMIC DNA]</scope>
</reference>
<dbReference type="Proteomes" id="UP001054837">
    <property type="component" value="Unassembled WGS sequence"/>
</dbReference>
<comment type="caution">
    <text evidence="2">The sequence shown here is derived from an EMBL/GenBank/DDBJ whole genome shotgun (WGS) entry which is preliminary data.</text>
</comment>
<keyword evidence="3" id="KW-1185">Reference proteome</keyword>
<sequence>MHQLNQTKGGAIGGRSNEFKPKNRGGYQNFRKKKLEAQMNDKQENKGMPMPKLEKTNWRDIGAIGGPGEGGQIPSEGKKKLRGRISKFSPFVASKVVPEAGLRGESDTTRITSPLKVRRRDVDVK</sequence>
<feature type="region of interest" description="Disordered" evidence="1">
    <location>
        <begin position="1"/>
        <end position="80"/>
    </location>
</feature>
<protein>
    <submittedName>
        <fullName evidence="2">Uncharacterized protein</fullName>
    </submittedName>
</protein>
<evidence type="ECO:0000313" key="2">
    <source>
        <dbReference type="EMBL" id="GIY66393.1"/>
    </source>
</evidence>